<comment type="caution">
    <text evidence="2">The sequence shown here is derived from an EMBL/GenBank/DDBJ whole genome shotgun (WGS) entry which is preliminary data.</text>
</comment>
<proteinExistence type="predicted"/>
<dbReference type="Proteomes" id="UP000325933">
    <property type="component" value="Unassembled WGS sequence"/>
</dbReference>
<dbReference type="RefSeq" id="WP_150425017.1">
    <property type="nucleotide sequence ID" value="NZ_VYQA01000003.1"/>
</dbReference>
<dbReference type="PANTHER" id="PTHR38477">
    <property type="entry name" value="HYPOTHETICAL EXPORTED PROTEIN"/>
    <property type="match status" value="1"/>
</dbReference>
<evidence type="ECO:0000313" key="2">
    <source>
        <dbReference type="EMBL" id="KAA9032325.1"/>
    </source>
</evidence>
<gene>
    <name evidence="2" type="ORF">F4U95_06440</name>
    <name evidence="1" type="ORF">F4U96_06440</name>
</gene>
<dbReference type="EMBL" id="VYQA01000003">
    <property type="protein sequence ID" value="KAA9032325.1"/>
    <property type="molecule type" value="Genomic_DNA"/>
</dbReference>
<dbReference type="AlphaFoldDB" id="A0A5J5I928"/>
<protein>
    <submittedName>
        <fullName evidence="2">Murein L,D-transpeptidase catalytic domain family protein</fullName>
    </submittedName>
</protein>
<evidence type="ECO:0000313" key="3">
    <source>
        <dbReference type="Proteomes" id="UP000325933"/>
    </source>
</evidence>
<dbReference type="Pfam" id="PF13645">
    <property type="entry name" value="YkuD_2"/>
    <property type="match status" value="1"/>
</dbReference>
<dbReference type="InterPro" id="IPR032676">
    <property type="entry name" value="YkuD_2"/>
</dbReference>
<dbReference type="EMBL" id="VYQB01000003">
    <property type="protein sequence ID" value="KAA9019867.1"/>
    <property type="molecule type" value="Genomic_DNA"/>
</dbReference>
<name>A0A5J5I928_9SPHN</name>
<keyword evidence="4" id="KW-1185">Reference proteome</keyword>
<reference evidence="3 4" key="1">
    <citation type="submission" date="2019-09" db="EMBL/GenBank/DDBJ databases">
        <authorList>
            <person name="Feng G."/>
        </authorList>
    </citation>
    <scope>NUCLEOTIDE SEQUENCE [LARGE SCALE GENOMIC DNA]</scope>
    <source>
        <strain evidence="2 3">KACC 19283</strain>
        <strain evidence="1 4">KACC 19284</strain>
    </source>
</reference>
<evidence type="ECO:0000313" key="1">
    <source>
        <dbReference type="EMBL" id="KAA9019867.1"/>
    </source>
</evidence>
<dbReference type="Proteomes" id="UP000326364">
    <property type="component" value="Unassembled WGS sequence"/>
</dbReference>
<sequence length="230" mass="24608">MDRRNFTKFALSGLAFSFLSDSMGRAALPETGPELMGPEPVTPASVPTVPATPRAVAQQPYAALLERARAALDNHAHHFELRDRLAIVDFDAPSKNPRMHIVDLIGGQTSSYLVSHGRGSDPAHSGWLHSFSNEFNSLASSSGAFKTGDMYFGQHGRSMRLIGLDAQNSNAESRAIVVHGADYVSEDHVAAWGKCGRSEGCFAVAPHIVPQVLGLLGPGRMLYADKIGNG</sequence>
<accession>A0A5J5I928</accession>
<evidence type="ECO:0000313" key="4">
    <source>
        <dbReference type="Proteomes" id="UP000326364"/>
    </source>
</evidence>
<dbReference type="PANTHER" id="PTHR38477:SF1">
    <property type="entry name" value="MUREIN L,D-TRANSPEPTIDASE CATALYTIC DOMAIN FAMILY PROTEIN"/>
    <property type="match status" value="1"/>
</dbReference>
<organism evidence="2 3">
    <name type="scientific">Sphingobium limneticum</name>
    <dbReference type="NCBI Taxonomy" id="1007511"/>
    <lineage>
        <taxon>Bacteria</taxon>
        <taxon>Pseudomonadati</taxon>
        <taxon>Pseudomonadota</taxon>
        <taxon>Alphaproteobacteria</taxon>
        <taxon>Sphingomonadales</taxon>
        <taxon>Sphingomonadaceae</taxon>
        <taxon>Sphingobium</taxon>
    </lineage>
</organism>